<dbReference type="InterPro" id="IPR013783">
    <property type="entry name" value="Ig-like_fold"/>
</dbReference>
<dbReference type="GO" id="GO:0060271">
    <property type="term" value="P:cilium assembly"/>
    <property type="evidence" value="ECO:0007669"/>
    <property type="project" value="TreeGrafter"/>
</dbReference>
<dbReference type="PANTHER" id="PTHR45912:SF3">
    <property type="entry name" value="CILIA- AND FLAGELLA-ASSOCIATED PROTEIN 47"/>
    <property type="match status" value="1"/>
</dbReference>
<sequence>MEDASIHLTPGSLHLNYLKLNETYNYELNIKNNSRHLPIIIKYNKETCIEIKPREVHLGPNSSIEVCLTIKPSKIGQSFHKIVFDLVYQSANIYYDVGAAYLPVYYFASITTPKIQPKFNMGITPKITNEVGFLVDDVRFNTIIDKPIQAIVDKNFKNFNINNEDLIAFPNDRPKSLRPWRNTVPSRTIYANLPRLTNGPDEEYTLNTAEFQKKQVLKNVYSTYIQSAAKARQKKRRCYDESAAFKSSPNNFHTFIPLPPEKLMSVSVTPKYVRLGKIAPYTSCTNFFTIENKNEFPINVSIKALNNSVVIKEKKRMLIGPKITKNIFFDCYSHGLGKYYVPVFIIVNHCHIFDATVFAKVVPTTVKCNLKDITIDPITNETFFEIFNPVNCDISFSWEVQDKNFVVIPESGTIPFRRGIFCRIIFIPQLQAVFKTEIYLISQSGAKQVFTVSLENSKASVGFHTYLVKFDNIPLNMPVNKEVVLRNFSDVKIMYLISNPNPLEEITIKPTEGKINAKSDIHFQITAHFKNVVEFNCSIQFILQDVHKYSVNITGNVIFPRIKLEPEFIQIHKIISGAYIRRVFRVTNISETQSFINFPLEDIPEFFITDMDKNNINTVIALEPNESKELFLEFKPTEPIAYSIFLPYILNGIIGPPALNDPLSLNPMIYFKDKITDSILKIAVTLPDTLSTLSIRCAAGPPWLIFSSLHLYLFSFSNKRKKHFTITNISNTEHQLTIPLIDAEYPFSFKLEKKSYQINNGVCEVCIEQEEMVTFTVEFNPTEYGQYEIELPIFVDKYFEKCPFNF</sequence>
<proteinExistence type="predicted"/>
<evidence type="ECO:0000313" key="2">
    <source>
        <dbReference type="Proteomes" id="UP001162156"/>
    </source>
</evidence>
<reference evidence="1" key="1">
    <citation type="journal article" date="2023" name="Insect Mol. Biol.">
        <title>Genome sequencing provides insights into the evolution of gene families encoding plant cell wall-degrading enzymes in longhorned beetles.</title>
        <authorList>
            <person name="Shin N.R."/>
            <person name="Okamura Y."/>
            <person name="Kirsch R."/>
            <person name="Pauchet Y."/>
        </authorList>
    </citation>
    <scope>NUCLEOTIDE SEQUENCE</scope>
    <source>
        <strain evidence="1">RBIC_L_NR</strain>
    </source>
</reference>
<dbReference type="PANTHER" id="PTHR45912">
    <property type="entry name" value="CILIA- AND FLAGELLA-ASSOCIATED PROTEIN 47"/>
    <property type="match status" value="1"/>
</dbReference>
<gene>
    <name evidence="1" type="ORF">NQ314_001541</name>
</gene>
<dbReference type="GO" id="GO:0005929">
    <property type="term" value="C:cilium"/>
    <property type="evidence" value="ECO:0007669"/>
    <property type="project" value="TreeGrafter"/>
</dbReference>
<evidence type="ECO:0000313" key="1">
    <source>
        <dbReference type="EMBL" id="KAJ8969857.1"/>
    </source>
</evidence>
<organism evidence="1 2">
    <name type="scientific">Rhamnusium bicolor</name>
    <dbReference type="NCBI Taxonomy" id="1586634"/>
    <lineage>
        <taxon>Eukaryota</taxon>
        <taxon>Metazoa</taxon>
        <taxon>Ecdysozoa</taxon>
        <taxon>Arthropoda</taxon>
        <taxon>Hexapoda</taxon>
        <taxon>Insecta</taxon>
        <taxon>Pterygota</taxon>
        <taxon>Neoptera</taxon>
        <taxon>Endopterygota</taxon>
        <taxon>Coleoptera</taxon>
        <taxon>Polyphaga</taxon>
        <taxon>Cucujiformia</taxon>
        <taxon>Chrysomeloidea</taxon>
        <taxon>Cerambycidae</taxon>
        <taxon>Lepturinae</taxon>
        <taxon>Rhagiini</taxon>
        <taxon>Rhamnusium</taxon>
    </lineage>
</organism>
<accession>A0AAV8ZSC6</accession>
<keyword evidence="2" id="KW-1185">Reference proteome</keyword>
<dbReference type="Proteomes" id="UP001162156">
    <property type="component" value="Unassembled WGS sequence"/>
</dbReference>
<comment type="caution">
    <text evidence="1">The sequence shown here is derived from an EMBL/GenBank/DDBJ whole genome shotgun (WGS) entry which is preliminary data.</text>
</comment>
<dbReference type="Gene3D" id="2.60.40.10">
    <property type="entry name" value="Immunoglobulins"/>
    <property type="match status" value="3"/>
</dbReference>
<dbReference type="EMBL" id="JANEYF010000439">
    <property type="protein sequence ID" value="KAJ8969857.1"/>
    <property type="molecule type" value="Genomic_DNA"/>
</dbReference>
<evidence type="ECO:0008006" key="3">
    <source>
        <dbReference type="Google" id="ProtNLM"/>
    </source>
</evidence>
<dbReference type="AlphaFoldDB" id="A0AAV8ZSC6"/>
<name>A0AAV8ZSC6_9CUCU</name>
<protein>
    <recommendedName>
        <fullName evidence="3">MSP domain-containing protein</fullName>
    </recommendedName>
</protein>